<name>A0ABD3C2M3_9LAMI</name>
<dbReference type="Gene3D" id="2.40.480.10">
    <property type="entry name" value="Allene oxide cyclase-like"/>
    <property type="match status" value="1"/>
</dbReference>
<keyword evidence="4" id="KW-0052">Apoplast</keyword>
<evidence type="ECO:0000256" key="4">
    <source>
        <dbReference type="RuleBase" id="RU363099"/>
    </source>
</evidence>
<reference evidence="6" key="1">
    <citation type="journal article" date="2024" name="IScience">
        <title>Strigolactones Initiate the Formation of Haustorium-like Structures in Castilleja.</title>
        <authorList>
            <person name="Buerger M."/>
            <person name="Peterson D."/>
            <person name="Chory J."/>
        </authorList>
    </citation>
    <scope>NUCLEOTIDE SEQUENCE [LARGE SCALE GENOMIC DNA]</scope>
</reference>
<dbReference type="EMBL" id="JAVIJP010000054">
    <property type="protein sequence ID" value="KAL3623802.1"/>
    <property type="molecule type" value="Genomic_DNA"/>
</dbReference>
<proteinExistence type="inferred from homology"/>
<comment type="subcellular location">
    <subcellularLocation>
        <location evidence="4">Secreted</location>
        <location evidence="4">Extracellular space</location>
        <location evidence="4">Apoplast</location>
    </subcellularLocation>
</comment>
<accession>A0ABD3C2M3</accession>
<keyword evidence="6" id="KW-1185">Reference proteome</keyword>
<evidence type="ECO:0000256" key="2">
    <source>
        <dbReference type="ARBA" id="ARBA00011738"/>
    </source>
</evidence>
<comment type="subunit">
    <text evidence="2 4">Homodimer.</text>
</comment>
<evidence type="ECO:0000256" key="1">
    <source>
        <dbReference type="ARBA" id="ARBA00010746"/>
    </source>
</evidence>
<gene>
    <name evidence="5" type="ORF">CASFOL_032618</name>
</gene>
<protein>
    <recommendedName>
        <fullName evidence="4">Dirigent protein</fullName>
    </recommendedName>
</protein>
<dbReference type="InterPro" id="IPR044859">
    <property type="entry name" value="Allene_oxi_cyc_Dirigent"/>
</dbReference>
<comment type="function">
    <text evidence="4">Dirigent proteins impart stereoselectivity on the phenoxy radical-coupling reaction, yielding optically active lignans from two molecules of coniferyl alcohol in the biosynthesis of lignans, flavonolignans, and alkaloids and thus plays a central role in plant secondary metabolism.</text>
</comment>
<evidence type="ECO:0000256" key="3">
    <source>
        <dbReference type="ARBA" id="ARBA00022525"/>
    </source>
</evidence>
<dbReference type="GO" id="GO:0048046">
    <property type="term" value="C:apoplast"/>
    <property type="evidence" value="ECO:0007669"/>
    <property type="project" value="UniProtKB-SubCell"/>
</dbReference>
<keyword evidence="3 4" id="KW-0964">Secreted</keyword>
<dbReference type="Proteomes" id="UP001632038">
    <property type="component" value="Unassembled WGS sequence"/>
</dbReference>
<dbReference type="AlphaFoldDB" id="A0ABD3C2M3"/>
<dbReference type="InterPro" id="IPR004265">
    <property type="entry name" value="Dirigent"/>
</dbReference>
<comment type="caution">
    <text evidence="5">The sequence shown here is derived from an EMBL/GenBank/DDBJ whole genome shotgun (WGS) entry which is preliminary data.</text>
</comment>
<dbReference type="Pfam" id="PF03018">
    <property type="entry name" value="Dirigent"/>
    <property type="match status" value="1"/>
</dbReference>
<comment type="similarity">
    <text evidence="1 4">Belongs to the plant dirigent protein family.</text>
</comment>
<sequence>MIDDAPLSRPNNNSKYIIGRAQGFYAEADQKTIGLLMVVNYVFTAGIYNGSSLSMLGRNPVLQTVRELPILGGTGKFRFAQGFALASTKWF</sequence>
<organism evidence="5 6">
    <name type="scientific">Castilleja foliolosa</name>
    <dbReference type="NCBI Taxonomy" id="1961234"/>
    <lineage>
        <taxon>Eukaryota</taxon>
        <taxon>Viridiplantae</taxon>
        <taxon>Streptophyta</taxon>
        <taxon>Embryophyta</taxon>
        <taxon>Tracheophyta</taxon>
        <taxon>Spermatophyta</taxon>
        <taxon>Magnoliopsida</taxon>
        <taxon>eudicotyledons</taxon>
        <taxon>Gunneridae</taxon>
        <taxon>Pentapetalae</taxon>
        <taxon>asterids</taxon>
        <taxon>lamiids</taxon>
        <taxon>Lamiales</taxon>
        <taxon>Orobanchaceae</taxon>
        <taxon>Pedicularideae</taxon>
        <taxon>Castillejinae</taxon>
        <taxon>Castilleja</taxon>
    </lineage>
</organism>
<evidence type="ECO:0000313" key="6">
    <source>
        <dbReference type="Proteomes" id="UP001632038"/>
    </source>
</evidence>
<dbReference type="PANTHER" id="PTHR21495">
    <property type="entry name" value="NUCLEOPORIN-RELATED"/>
    <property type="match status" value="1"/>
</dbReference>
<dbReference type="GO" id="GO:0009699">
    <property type="term" value="P:phenylpropanoid biosynthetic process"/>
    <property type="evidence" value="ECO:0007669"/>
    <property type="project" value="UniProtKB-ARBA"/>
</dbReference>
<evidence type="ECO:0000313" key="5">
    <source>
        <dbReference type="EMBL" id="KAL3623802.1"/>
    </source>
</evidence>